<dbReference type="InterPro" id="IPR036770">
    <property type="entry name" value="Ankyrin_rpt-contain_sf"/>
</dbReference>
<organism evidence="1 2">
    <name type="scientific">Lithohypha guttulata</name>
    <dbReference type="NCBI Taxonomy" id="1690604"/>
    <lineage>
        <taxon>Eukaryota</taxon>
        <taxon>Fungi</taxon>
        <taxon>Dikarya</taxon>
        <taxon>Ascomycota</taxon>
        <taxon>Pezizomycotina</taxon>
        <taxon>Eurotiomycetes</taxon>
        <taxon>Chaetothyriomycetidae</taxon>
        <taxon>Chaetothyriales</taxon>
        <taxon>Trichomeriaceae</taxon>
        <taxon>Lithohypha</taxon>
    </lineage>
</organism>
<comment type="caution">
    <text evidence="1">The sequence shown here is derived from an EMBL/GenBank/DDBJ whole genome shotgun (WGS) entry which is preliminary data.</text>
</comment>
<evidence type="ECO:0000313" key="1">
    <source>
        <dbReference type="EMBL" id="KAK5094542.1"/>
    </source>
</evidence>
<dbReference type="SUPFAM" id="SSF48403">
    <property type="entry name" value="Ankyrin repeat"/>
    <property type="match status" value="1"/>
</dbReference>
<dbReference type="Proteomes" id="UP001345013">
    <property type="component" value="Unassembled WGS sequence"/>
</dbReference>
<proteinExistence type="predicted"/>
<sequence>MVPWAVDGGMQPLHRLATVIASQQILTKWQSDLRRLAPAVDLSTLQQLDDRMACVNRILCEDFRSIVSESMLRLRTSTNINKDILQLKLVAFKCQQTALQHQRTYIIRKYDAAKIHDARTESLESILDLDFLDILDIPALSCTARTHLDPSSTSTCATSSTSIASQQLSLTKYRATSADIQQILQNAFARGHEPRGSATQYNRSDEEPQCAWSVPASHLAYWNRDKDTALQLWEQSSTRRIDLDLLGRTFAHIVADAGDCETMMRISDSVSDQSFIRDVTSDRFGRSLLMIAAASGNRHLFTTLLGHDADTRTAQFGPSLLDLAQAAGSLFIVKKIINDNIVLPSYTVATDNTIRAGQEDIAQCFHRWLDIENQDVIDTLAALAEGYGMPNLCHELRNITGHKATPSNAVNDLDQVEFPTLSPLDCSSNDILLSWQALEVYSDIR</sequence>
<dbReference type="Gene3D" id="1.25.40.20">
    <property type="entry name" value="Ankyrin repeat-containing domain"/>
    <property type="match status" value="1"/>
</dbReference>
<dbReference type="EMBL" id="JAVRRG010000033">
    <property type="protein sequence ID" value="KAK5094542.1"/>
    <property type="molecule type" value="Genomic_DNA"/>
</dbReference>
<gene>
    <name evidence="1" type="ORF">LTR24_003483</name>
</gene>
<protein>
    <submittedName>
        <fullName evidence="1">Uncharacterized protein</fullName>
    </submittedName>
</protein>
<keyword evidence="2" id="KW-1185">Reference proteome</keyword>
<evidence type="ECO:0000313" key="2">
    <source>
        <dbReference type="Proteomes" id="UP001345013"/>
    </source>
</evidence>
<name>A0ABR0KEI9_9EURO</name>
<accession>A0ABR0KEI9</accession>
<reference evidence="1 2" key="1">
    <citation type="submission" date="2023-08" db="EMBL/GenBank/DDBJ databases">
        <title>Black Yeasts Isolated from many extreme environments.</title>
        <authorList>
            <person name="Coleine C."/>
            <person name="Stajich J.E."/>
            <person name="Selbmann L."/>
        </authorList>
    </citation>
    <scope>NUCLEOTIDE SEQUENCE [LARGE SCALE GENOMIC DNA]</scope>
    <source>
        <strain evidence="1 2">CCFEE 5885</strain>
    </source>
</reference>